<dbReference type="InterPro" id="IPR003594">
    <property type="entry name" value="HATPase_dom"/>
</dbReference>
<evidence type="ECO:0000259" key="7">
    <source>
        <dbReference type="PROSITE" id="PS50109"/>
    </source>
</evidence>
<dbReference type="InterPro" id="IPR005467">
    <property type="entry name" value="His_kinase_dom"/>
</dbReference>
<dbReference type="EMBL" id="VANR01000002">
    <property type="protein sequence ID" value="TMM31211.1"/>
    <property type="molecule type" value="Genomic_DNA"/>
</dbReference>
<dbReference type="Gene3D" id="3.30.450.20">
    <property type="entry name" value="PAS domain"/>
    <property type="match status" value="5"/>
</dbReference>
<evidence type="ECO:0000256" key="6">
    <source>
        <dbReference type="SAM" id="Phobius"/>
    </source>
</evidence>
<comment type="caution">
    <text evidence="10">The sequence shown here is derived from an EMBL/GenBank/DDBJ whole genome shotgun (WGS) entry which is preliminary data.</text>
</comment>
<dbReference type="SMART" id="SM00387">
    <property type="entry name" value="HATPase_c"/>
    <property type="match status" value="1"/>
</dbReference>
<dbReference type="InterPro" id="IPR013655">
    <property type="entry name" value="PAS_fold_3"/>
</dbReference>
<dbReference type="NCBIfam" id="TIGR00229">
    <property type="entry name" value="sensory_box"/>
    <property type="match status" value="3"/>
</dbReference>
<keyword evidence="11" id="KW-1185">Reference proteome</keyword>
<dbReference type="OrthoDB" id="1419493at2"/>
<comment type="catalytic activity">
    <reaction evidence="1">
        <text>ATP + protein L-histidine = ADP + protein N-phospho-L-histidine.</text>
        <dbReference type="EC" id="2.7.13.3"/>
    </reaction>
</comment>
<keyword evidence="3" id="KW-0597">Phosphoprotein</keyword>
<keyword evidence="6" id="KW-0812">Transmembrane</keyword>
<dbReference type="InterPro" id="IPR011712">
    <property type="entry name" value="Sig_transdc_His_kin_sub3_dim/P"/>
</dbReference>
<keyword evidence="5" id="KW-0418">Kinase</keyword>
<name>A0A5S3N7C2_9FLAO</name>
<dbReference type="EC" id="2.7.13.3" evidence="2"/>
<dbReference type="Pfam" id="PF13426">
    <property type="entry name" value="PAS_9"/>
    <property type="match status" value="2"/>
</dbReference>
<dbReference type="CDD" id="cd16917">
    <property type="entry name" value="HATPase_UhpB-NarQ-NarX-like"/>
    <property type="match status" value="1"/>
</dbReference>
<feature type="domain" description="PAS" evidence="8">
    <location>
        <begin position="496"/>
        <end position="566"/>
    </location>
</feature>
<evidence type="ECO:0000259" key="9">
    <source>
        <dbReference type="PROSITE" id="PS50113"/>
    </source>
</evidence>
<dbReference type="RefSeq" id="WP_138534940.1">
    <property type="nucleotide sequence ID" value="NZ_VANR01000002.1"/>
</dbReference>
<feature type="domain" description="PAS" evidence="8">
    <location>
        <begin position="616"/>
        <end position="686"/>
    </location>
</feature>
<evidence type="ECO:0000256" key="4">
    <source>
        <dbReference type="ARBA" id="ARBA00022679"/>
    </source>
</evidence>
<feature type="domain" description="PAC" evidence="9">
    <location>
        <begin position="689"/>
        <end position="740"/>
    </location>
</feature>
<dbReference type="GO" id="GO:0000155">
    <property type="term" value="F:phosphorelay sensor kinase activity"/>
    <property type="evidence" value="ECO:0007669"/>
    <property type="project" value="InterPro"/>
</dbReference>
<sequence length="967" mass="111597">MKFLRNKINFIIVFIYFITSCLYFTFYDNLVSSFFSSNSTNPLLITLQNYQGVLFIVISSIFMYVALRRKDYKTKQKLIGLRKYKNRHYDLFDNITHGVLYVSPKGIVLSVNQTCLDILGAEKEYMIGYSIYKPSWKPVHENKSPVKADEHPTKIAFKTKKPVLKKTIGIINAKTGVYTWLKVSAIPEFENGKKQPFRACIIIDDITELKNYQDLLLKNQKSIREASQLAKIGFWEFDTTTNKVTWSDYLYEIFGLDPKNDPPPQEEIIKYFDKSSLEKLQQSNIELIAHGTPYDIEIKLFNLNNEEIWARNVVQPIYNDEKEIIGRRGIIRNITDDKKAQLKLEQSKESLETSLNLVEESEYALKEAGRIAKIGYWSYDEQTGVLFWSEGLHKIYGTDPKKGVPPLEEILNFFTEDSRLTLIIATTNLAKNGVPYEIELNLIDTNNKSVWIKNTGQPIFNDKNEVIGRRGVSQDITESKNIQLQLLKEKEKTEISEAKFKSYTEKSPTAIYTTNLDGDCTYANETWLEISGMTLKQASGTGWVNALHPDDLEAIKKDWYQSVQSNGKWKYEYRFINIKTKEITWVEGTAKEIFNDKNELIGYLGTNVNITERKKAEEMYRLLADNTNDLISLQDPETNFTYLSPSIKTLLGYEAKELIGKQNLDLVHEEDVAMVKNKIEQSLNGLAVNDFIFRIKHKKGHYVWLESLLSPVYQNNNIIAYLTSSRDITQWMLARKKIEEYQTSLQKLTAEVAMIEEKQKKDIAANIHDHLSQSLVISKMRISELQKNASLKNISEDLDFVNKHISEALENSRKITYELSPPVLYQLGLLETLEWMSDDIQEKYDIKVQFTSNVNHLELSEFKSILIYRCIQEAITNIIKYAKATEIKLQFIKNEETITIIIKDNGIGFDTAILQNTMSTEGGFGLFAVRERIRNLNGELQITSDKNVGTTVKFFVHLKNKNDIKEQ</sequence>
<dbReference type="InterPro" id="IPR052162">
    <property type="entry name" value="Sensor_kinase/Photoreceptor"/>
</dbReference>
<dbReference type="Pfam" id="PF08447">
    <property type="entry name" value="PAS_3"/>
    <property type="match status" value="3"/>
</dbReference>
<dbReference type="AlphaFoldDB" id="A0A5S3N7C2"/>
<dbReference type="SMART" id="SM00086">
    <property type="entry name" value="PAC"/>
    <property type="match status" value="5"/>
</dbReference>
<dbReference type="Pfam" id="PF07730">
    <property type="entry name" value="HisKA_3"/>
    <property type="match status" value="1"/>
</dbReference>
<dbReference type="Pfam" id="PF02518">
    <property type="entry name" value="HATPase_c"/>
    <property type="match status" value="1"/>
</dbReference>
<keyword evidence="6" id="KW-0472">Membrane</keyword>
<keyword evidence="4" id="KW-0808">Transferase</keyword>
<gene>
    <name evidence="10" type="ORF">FDT66_04375</name>
</gene>
<dbReference type="InterPro" id="IPR035965">
    <property type="entry name" value="PAS-like_dom_sf"/>
</dbReference>
<feature type="transmembrane region" description="Helical" evidence="6">
    <location>
        <begin position="47"/>
        <end position="67"/>
    </location>
</feature>
<dbReference type="SUPFAM" id="SSF55874">
    <property type="entry name" value="ATPase domain of HSP90 chaperone/DNA topoisomerase II/histidine kinase"/>
    <property type="match status" value="1"/>
</dbReference>
<dbReference type="InterPro" id="IPR000014">
    <property type="entry name" value="PAS"/>
</dbReference>
<dbReference type="SMART" id="SM00091">
    <property type="entry name" value="PAS"/>
    <property type="match status" value="4"/>
</dbReference>
<feature type="domain" description="Histidine kinase" evidence="7">
    <location>
        <begin position="867"/>
        <end position="960"/>
    </location>
</feature>
<dbReference type="Gene3D" id="3.30.565.10">
    <property type="entry name" value="Histidine kinase-like ATPase, C-terminal domain"/>
    <property type="match status" value="1"/>
</dbReference>
<feature type="domain" description="PAC" evidence="9">
    <location>
        <begin position="436"/>
        <end position="488"/>
    </location>
</feature>
<evidence type="ECO:0000313" key="11">
    <source>
        <dbReference type="Proteomes" id="UP000307140"/>
    </source>
</evidence>
<protein>
    <recommendedName>
        <fullName evidence="2">histidine kinase</fullName>
        <ecNumber evidence="2">2.7.13.3</ecNumber>
    </recommendedName>
</protein>
<dbReference type="PANTHER" id="PTHR43304">
    <property type="entry name" value="PHYTOCHROME-LIKE PROTEIN CPH1"/>
    <property type="match status" value="1"/>
</dbReference>
<feature type="transmembrane region" description="Helical" evidence="6">
    <location>
        <begin position="7"/>
        <end position="27"/>
    </location>
</feature>
<evidence type="ECO:0000256" key="1">
    <source>
        <dbReference type="ARBA" id="ARBA00000085"/>
    </source>
</evidence>
<feature type="domain" description="PAC" evidence="9">
    <location>
        <begin position="569"/>
        <end position="622"/>
    </location>
</feature>
<keyword evidence="6" id="KW-1133">Transmembrane helix</keyword>
<dbReference type="InterPro" id="IPR001610">
    <property type="entry name" value="PAC"/>
</dbReference>
<reference evidence="10 11" key="1">
    <citation type="submission" date="2019-05" db="EMBL/GenBank/DDBJ databases">
        <title>Polaribacter aestuariivivens sp. nov., isolated from a tidal flat.</title>
        <authorList>
            <person name="Yoon J.-H."/>
        </authorList>
    </citation>
    <scope>NUCLEOTIDE SEQUENCE [LARGE SCALE GENOMIC DNA]</scope>
    <source>
        <strain evidence="10 11">DBTF-3</strain>
    </source>
</reference>
<dbReference type="PANTHER" id="PTHR43304:SF1">
    <property type="entry name" value="PAC DOMAIN-CONTAINING PROTEIN"/>
    <property type="match status" value="1"/>
</dbReference>
<dbReference type="CDD" id="cd00130">
    <property type="entry name" value="PAS"/>
    <property type="match status" value="3"/>
</dbReference>
<dbReference type="InterPro" id="IPR036890">
    <property type="entry name" value="HATPase_C_sf"/>
</dbReference>
<dbReference type="GO" id="GO:0046983">
    <property type="term" value="F:protein dimerization activity"/>
    <property type="evidence" value="ECO:0007669"/>
    <property type="project" value="InterPro"/>
</dbReference>
<accession>A0A5S3N7C2</accession>
<dbReference type="PROSITE" id="PS51257">
    <property type="entry name" value="PROKAR_LIPOPROTEIN"/>
    <property type="match status" value="1"/>
</dbReference>
<proteinExistence type="predicted"/>
<feature type="domain" description="PAC" evidence="9">
    <location>
        <begin position="294"/>
        <end position="346"/>
    </location>
</feature>
<evidence type="ECO:0000313" key="10">
    <source>
        <dbReference type="EMBL" id="TMM31211.1"/>
    </source>
</evidence>
<dbReference type="PROSITE" id="PS50112">
    <property type="entry name" value="PAS"/>
    <property type="match status" value="2"/>
</dbReference>
<dbReference type="Proteomes" id="UP000307140">
    <property type="component" value="Unassembled WGS sequence"/>
</dbReference>
<organism evidence="10 11">
    <name type="scientific">Polaribacter aestuariivivens</name>
    <dbReference type="NCBI Taxonomy" id="2304626"/>
    <lineage>
        <taxon>Bacteria</taxon>
        <taxon>Pseudomonadati</taxon>
        <taxon>Bacteroidota</taxon>
        <taxon>Flavobacteriia</taxon>
        <taxon>Flavobacteriales</taxon>
        <taxon>Flavobacteriaceae</taxon>
    </lineage>
</organism>
<dbReference type="PROSITE" id="PS50109">
    <property type="entry name" value="HIS_KIN"/>
    <property type="match status" value="1"/>
</dbReference>
<evidence type="ECO:0000256" key="5">
    <source>
        <dbReference type="ARBA" id="ARBA00022777"/>
    </source>
</evidence>
<evidence type="ECO:0000259" key="8">
    <source>
        <dbReference type="PROSITE" id="PS50112"/>
    </source>
</evidence>
<dbReference type="PROSITE" id="PS50113">
    <property type="entry name" value="PAC"/>
    <property type="match status" value="4"/>
</dbReference>
<dbReference type="GO" id="GO:0016020">
    <property type="term" value="C:membrane"/>
    <property type="evidence" value="ECO:0007669"/>
    <property type="project" value="InterPro"/>
</dbReference>
<evidence type="ECO:0000256" key="3">
    <source>
        <dbReference type="ARBA" id="ARBA00022553"/>
    </source>
</evidence>
<dbReference type="InterPro" id="IPR000700">
    <property type="entry name" value="PAS-assoc_C"/>
</dbReference>
<dbReference type="SUPFAM" id="SSF55785">
    <property type="entry name" value="PYP-like sensor domain (PAS domain)"/>
    <property type="match status" value="5"/>
</dbReference>
<evidence type="ECO:0000256" key="2">
    <source>
        <dbReference type="ARBA" id="ARBA00012438"/>
    </source>
</evidence>